<dbReference type="OrthoDB" id="1144359at2"/>
<evidence type="ECO:0008006" key="3">
    <source>
        <dbReference type="Google" id="ProtNLM"/>
    </source>
</evidence>
<dbReference type="RefSeq" id="WP_107012913.1">
    <property type="nucleotide sequence ID" value="NZ_CP028136.1"/>
</dbReference>
<dbReference type="EMBL" id="CP028136">
    <property type="protein sequence ID" value="AVR46139.1"/>
    <property type="molecule type" value="Genomic_DNA"/>
</dbReference>
<proteinExistence type="predicted"/>
<keyword evidence="2" id="KW-1185">Reference proteome</keyword>
<accession>A0A2R3Z7A9</accession>
<organism evidence="1 2">
    <name type="scientific">Christiangramia fulva</name>
    <dbReference type="NCBI Taxonomy" id="2126553"/>
    <lineage>
        <taxon>Bacteria</taxon>
        <taxon>Pseudomonadati</taxon>
        <taxon>Bacteroidota</taxon>
        <taxon>Flavobacteriia</taxon>
        <taxon>Flavobacteriales</taxon>
        <taxon>Flavobacteriaceae</taxon>
        <taxon>Christiangramia</taxon>
    </lineage>
</organism>
<dbReference type="Proteomes" id="UP000241507">
    <property type="component" value="Chromosome"/>
</dbReference>
<name>A0A2R3Z7A9_9FLAO</name>
<protein>
    <recommendedName>
        <fullName evidence="3">STAS/SEC14 domain-containing protein</fullName>
    </recommendedName>
</protein>
<reference evidence="2" key="1">
    <citation type="submission" date="2018-03" db="EMBL/GenBank/DDBJ databases">
        <title>Gramella fulva sp. nov., isolated from a dry surface of tidal flat.</title>
        <authorList>
            <person name="Hwang S.H."/>
            <person name="Hwang W.M."/>
            <person name="Kang K."/>
            <person name="Ahn T.-Y."/>
        </authorList>
    </citation>
    <scope>NUCLEOTIDE SEQUENCE [LARGE SCALE GENOMIC DNA]</scope>
    <source>
        <strain evidence="2">SH35</strain>
    </source>
</reference>
<dbReference type="KEGG" id="grs:C7S20_13220"/>
<sequence length="125" mass="14786">MTSLKKIELDFANLQFFDEYVISRIKNDVLLEKNNVEILRKMCHDFYGFKKFVYIADRENDYNVNPIIYLTLLERNTLMGIAVVSRVISKLKTANFEKQFSPVAFELFQNLEEAKVWAQSLIHQE</sequence>
<dbReference type="AlphaFoldDB" id="A0A2R3Z7A9"/>
<gene>
    <name evidence="1" type="ORF">C7S20_13220</name>
</gene>
<evidence type="ECO:0000313" key="2">
    <source>
        <dbReference type="Proteomes" id="UP000241507"/>
    </source>
</evidence>
<evidence type="ECO:0000313" key="1">
    <source>
        <dbReference type="EMBL" id="AVR46139.1"/>
    </source>
</evidence>